<evidence type="ECO:0000313" key="3">
    <source>
        <dbReference type="Proteomes" id="UP000313645"/>
    </source>
</evidence>
<dbReference type="Gene3D" id="3.30.420.180">
    <property type="entry name" value="CobE/GbiG C-terminal domain"/>
    <property type="match status" value="1"/>
</dbReference>
<dbReference type="RefSeq" id="WP_131483351.1">
    <property type="nucleotide sequence ID" value="NZ_SJDL01000035.1"/>
</dbReference>
<keyword evidence="3" id="KW-1185">Reference proteome</keyword>
<dbReference type="InterPro" id="IPR002750">
    <property type="entry name" value="CobE/GbiG_C"/>
</dbReference>
<evidence type="ECO:0000259" key="1">
    <source>
        <dbReference type="Pfam" id="PF01890"/>
    </source>
</evidence>
<dbReference type="SUPFAM" id="SSF159664">
    <property type="entry name" value="CobE/GbiG C-terminal domain-like"/>
    <property type="match status" value="1"/>
</dbReference>
<protein>
    <submittedName>
        <fullName evidence="2">Cobalamin biosynthesis protein</fullName>
    </submittedName>
</protein>
<gene>
    <name evidence="2" type="ORF">EZI54_18415</name>
</gene>
<organism evidence="2 3">
    <name type="scientific">Marinobacter halodurans</name>
    <dbReference type="NCBI Taxonomy" id="2528979"/>
    <lineage>
        <taxon>Bacteria</taxon>
        <taxon>Pseudomonadati</taxon>
        <taxon>Pseudomonadota</taxon>
        <taxon>Gammaproteobacteria</taxon>
        <taxon>Pseudomonadales</taxon>
        <taxon>Marinobacteraceae</taxon>
        <taxon>Marinobacter</taxon>
    </lineage>
</organism>
<sequence length="121" mass="12253">MKVAGFGFRQAATVTALQDALDQLIERHGPVDRLAVAESMLPLVRALANGLALPVIPVADDELSGIETPTQSVASRQVKGAGSVAEAVALLGAGPGSRLLGPRLVSGDRMATAAMAEGVTP</sequence>
<name>A0ABY1ZI00_9GAMM</name>
<evidence type="ECO:0000313" key="2">
    <source>
        <dbReference type="EMBL" id="TBW50355.1"/>
    </source>
</evidence>
<reference evidence="2 3" key="1">
    <citation type="submission" date="2019-02" db="EMBL/GenBank/DDBJ databases">
        <title>Marinobacter halodurans sp. nov., a marine bacterium isolated from sea tidal flat.</title>
        <authorList>
            <person name="Yoo Y."/>
            <person name="Lee D.W."/>
            <person name="Kim B.S."/>
            <person name="Kim J.-J."/>
        </authorList>
    </citation>
    <scope>NUCLEOTIDE SEQUENCE [LARGE SCALE GENOMIC DNA]</scope>
    <source>
        <strain evidence="2 3">YJ-S3-2</strain>
    </source>
</reference>
<dbReference type="Pfam" id="PF01890">
    <property type="entry name" value="CbiG_C"/>
    <property type="match status" value="1"/>
</dbReference>
<dbReference type="EMBL" id="SJDL01000035">
    <property type="protein sequence ID" value="TBW50355.1"/>
    <property type="molecule type" value="Genomic_DNA"/>
</dbReference>
<accession>A0ABY1ZI00</accession>
<comment type="caution">
    <text evidence="2">The sequence shown here is derived from an EMBL/GenBank/DDBJ whole genome shotgun (WGS) entry which is preliminary data.</text>
</comment>
<dbReference type="InterPro" id="IPR036518">
    <property type="entry name" value="CobE/GbiG_C_sf"/>
</dbReference>
<dbReference type="Proteomes" id="UP000313645">
    <property type="component" value="Unassembled WGS sequence"/>
</dbReference>
<proteinExistence type="predicted"/>
<feature type="domain" description="CobE/GbiG C-terminal" evidence="1">
    <location>
        <begin position="3"/>
        <end position="116"/>
    </location>
</feature>